<dbReference type="Pfam" id="PF00069">
    <property type="entry name" value="Pkinase"/>
    <property type="match status" value="1"/>
</dbReference>
<dbReference type="InterPro" id="IPR000719">
    <property type="entry name" value="Prot_kinase_dom"/>
</dbReference>
<dbReference type="PANTHER" id="PTHR45707">
    <property type="entry name" value="C2 CALCIUM/LIPID-BINDING PLANT PHOSPHORIBOSYLTRANSFERASE FAMILY PROTEIN"/>
    <property type="match status" value="1"/>
</dbReference>
<dbReference type="InterPro" id="IPR011009">
    <property type="entry name" value="Kinase-like_dom_sf"/>
</dbReference>
<gene>
    <name evidence="2" type="ORF">U9M48_000776</name>
</gene>
<feature type="domain" description="Protein kinase" evidence="1">
    <location>
        <begin position="48"/>
        <end position="338"/>
    </location>
</feature>
<dbReference type="SUPFAM" id="SSF56112">
    <property type="entry name" value="Protein kinase-like (PK-like)"/>
    <property type="match status" value="1"/>
</dbReference>
<dbReference type="Gene3D" id="1.10.510.10">
    <property type="entry name" value="Transferase(Phosphotransferase) domain 1"/>
    <property type="match status" value="1"/>
</dbReference>
<dbReference type="Proteomes" id="UP001341281">
    <property type="component" value="Chromosome 01"/>
</dbReference>
<evidence type="ECO:0000259" key="1">
    <source>
        <dbReference type="PROSITE" id="PS50011"/>
    </source>
</evidence>
<organism evidence="2 3">
    <name type="scientific">Paspalum notatum var. saurae</name>
    <dbReference type="NCBI Taxonomy" id="547442"/>
    <lineage>
        <taxon>Eukaryota</taxon>
        <taxon>Viridiplantae</taxon>
        <taxon>Streptophyta</taxon>
        <taxon>Embryophyta</taxon>
        <taxon>Tracheophyta</taxon>
        <taxon>Spermatophyta</taxon>
        <taxon>Magnoliopsida</taxon>
        <taxon>Liliopsida</taxon>
        <taxon>Poales</taxon>
        <taxon>Poaceae</taxon>
        <taxon>PACMAD clade</taxon>
        <taxon>Panicoideae</taxon>
        <taxon>Andropogonodae</taxon>
        <taxon>Paspaleae</taxon>
        <taxon>Paspalinae</taxon>
        <taxon>Paspalum</taxon>
    </lineage>
</organism>
<dbReference type="PROSITE" id="PS50011">
    <property type="entry name" value="PROTEIN_KINASE_DOM"/>
    <property type="match status" value="1"/>
</dbReference>
<dbReference type="AlphaFoldDB" id="A0AAQ3SES0"/>
<keyword evidence="3" id="KW-1185">Reference proteome</keyword>
<sequence>MGKAGWTQWAVGRLGNPRLLSRTWSPRVGSIRGGAEPAAAIDRDELTNEQLRLIGDGKYGKVYKRKGENGKELTVERVDKTSFKAQLDYGKKLETELRNLMLLEHPNLLRFFHMDRLVTPWWYDPRELRYEYLENGTNLQRYLSDNPQELDWQTCYGIIKGICDGLAYLHTGQEEPIYHLDISPRCIMLDKSMTPKLQYVSLSKFLYPAITWKKDRRPDHGTPGYRPPEYLLANTVSEKFDVFSFGVVMINILTGVLKGYEQICKMPPEKIIDLAQKNWRKILEDKRSGVSQLELYCQQVTKCTKIALSCLERDMDERPNVREIIKRLNEPDDPQSKIGSVTAASELRVGSAAWQRGATVLVSAAAVARLGGHHMLERR</sequence>
<dbReference type="GO" id="GO:0005524">
    <property type="term" value="F:ATP binding"/>
    <property type="evidence" value="ECO:0007669"/>
    <property type="project" value="InterPro"/>
</dbReference>
<evidence type="ECO:0000313" key="3">
    <source>
        <dbReference type="Proteomes" id="UP001341281"/>
    </source>
</evidence>
<accession>A0AAQ3SES0</accession>
<name>A0AAQ3SES0_PASNO</name>
<reference evidence="2 3" key="1">
    <citation type="submission" date="2024-02" db="EMBL/GenBank/DDBJ databases">
        <title>High-quality chromosome-scale genome assembly of Pensacola bahiagrass (Paspalum notatum Flugge var. saurae).</title>
        <authorList>
            <person name="Vega J.M."/>
            <person name="Podio M."/>
            <person name="Orjuela J."/>
            <person name="Siena L.A."/>
            <person name="Pessino S.C."/>
            <person name="Combes M.C."/>
            <person name="Mariac C."/>
            <person name="Albertini E."/>
            <person name="Pupilli F."/>
            <person name="Ortiz J.P.A."/>
            <person name="Leblanc O."/>
        </authorList>
    </citation>
    <scope>NUCLEOTIDE SEQUENCE [LARGE SCALE GENOMIC DNA]</scope>
    <source>
        <strain evidence="2">R1</strain>
        <tissue evidence="2">Leaf</tissue>
    </source>
</reference>
<dbReference type="Gene3D" id="3.30.200.20">
    <property type="entry name" value="Phosphorylase Kinase, domain 1"/>
    <property type="match status" value="1"/>
</dbReference>
<protein>
    <recommendedName>
        <fullName evidence="1">Protein kinase domain-containing protein</fullName>
    </recommendedName>
</protein>
<dbReference type="EMBL" id="CP144745">
    <property type="protein sequence ID" value="WVZ49411.1"/>
    <property type="molecule type" value="Genomic_DNA"/>
</dbReference>
<evidence type="ECO:0000313" key="2">
    <source>
        <dbReference type="EMBL" id="WVZ49411.1"/>
    </source>
</evidence>
<proteinExistence type="predicted"/>
<dbReference type="GO" id="GO:0004672">
    <property type="term" value="F:protein kinase activity"/>
    <property type="evidence" value="ECO:0007669"/>
    <property type="project" value="InterPro"/>
</dbReference>